<dbReference type="SUPFAM" id="SSF51735">
    <property type="entry name" value="NAD(P)-binding Rossmann-fold domains"/>
    <property type="match status" value="1"/>
</dbReference>
<evidence type="ECO:0000259" key="1">
    <source>
        <dbReference type="Pfam" id="PF08659"/>
    </source>
</evidence>
<accession>A0AAW0E9T5</accession>
<organism evidence="2 3">
    <name type="scientific">Paramarasmius palmivorus</name>
    <dbReference type="NCBI Taxonomy" id="297713"/>
    <lineage>
        <taxon>Eukaryota</taxon>
        <taxon>Fungi</taxon>
        <taxon>Dikarya</taxon>
        <taxon>Basidiomycota</taxon>
        <taxon>Agaricomycotina</taxon>
        <taxon>Agaricomycetes</taxon>
        <taxon>Agaricomycetidae</taxon>
        <taxon>Agaricales</taxon>
        <taxon>Marasmiineae</taxon>
        <taxon>Marasmiaceae</taxon>
        <taxon>Paramarasmius</taxon>
    </lineage>
</organism>
<feature type="domain" description="Ketoreductase (KR)" evidence="1">
    <location>
        <begin position="95"/>
        <end position="203"/>
    </location>
</feature>
<reference evidence="2 3" key="1">
    <citation type="submission" date="2024-01" db="EMBL/GenBank/DDBJ databases">
        <title>A draft genome for a cacao thread blight-causing isolate of Paramarasmius palmivorus.</title>
        <authorList>
            <person name="Baruah I.K."/>
            <person name="Bukari Y."/>
            <person name="Amoako-Attah I."/>
            <person name="Meinhardt L.W."/>
            <person name="Bailey B.A."/>
            <person name="Cohen S.P."/>
        </authorList>
    </citation>
    <scope>NUCLEOTIDE SEQUENCE [LARGE SCALE GENOMIC DNA]</scope>
    <source>
        <strain evidence="2 3">GH-12</strain>
    </source>
</reference>
<evidence type="ECO:0000313" key="3">
    <source>
        <dbReference type="Proteomes" id="UP001383192"/>
    </source>
</evidence>
<proteinExistence type="predicted"/>
<gene>
    <name evidence="2" type="ORF">VNI00_000722</name>
</gene>
<dbReference type="InterPro" id="IPR013968">
    <property type="entry name" value="PKS_KR"/>
</dbReference>
<dbReference type="Proteomes" id="UP001383192">
    <property type="component" value="Unassembled WGS sequence"/>
</dbReference>
<keyword evidence="3" id="KW-1185">Reference proteome</keyword>
<dbReference type="InterPro" id="IPR036291">
    <property type="entry name" value="NAD(P)-bd_dom_sf"/>
</dbReference>
<name>A0AAW0E9T5_9AGAR</name>
<evidence type="ECO:0000313" key="2">
    <source>
        <dbReference type="EMBL" id="KAK7060987.1"/>
    </source>
</evidence>
<protein>
    <recommendedName>
        <fullName evidence="1">Ketoreductase (KR) domain-containing protein</fullName>
    </recommendedName>
</protein>
<dbReference type="Gene3D" id="3.40.50.720">
    <property type="entry name" value="NAD(P)-binding Rossmann-like Domain"/>
    <property type="match status" value="1"/>
</dbReference>
<dbReference type="AlphaFoldDB" id="A0AAW0E9T5"/>
<dbReference type="Pfam" id="PF08659">
    <property type="entry name" value="KR"/>
    <property type="match status" value="1"/>
</dbReference>
<comment type="caution">
    <text evidence="2">The sequence shown here is derived from an EMBL/GenBank/DDBJ whole genome shotgun (WGS) entry which is preliminary data.</text>
</comment>
<dbReference type="EMBL" id="JAYKXP010000002">
    <property type="protein sequence ID" value="KAK7060987.1"/>
    <property type="molecule type" value="Genomic_DNA"/>
</dbReference>
<sequence>MMVPTSSLILKMVLLYSRSLLKDSPIGIHFVTSRPLSFSSLSRPALRACRIRSSVLWSIGEEATQRRSEKVMVFKYTFFVWQLTFFDNGRLAREKKIINYLHEEPGIRIDLVGVDCLDNVKTLFSNLPNITGVFYGAIPFNDSISHSYNQSVGMCYLDVKVKGFRAVHPKTLDFLVLMSSMATVSGSPGQVNYAAAQTEMEAMGANIPNCISVTVPPLTDCRVFVRSMPTGNARNAALDKYKDLCMAGMKFALYCIDAIRTIGTPAYITTTNWRITKSTSFDVFFHCSSLSERAQLVTPSKCVVVLVQAAQKVHYPVYGVQDTPEAPITGISPSPLYRLGGFSFGACLASDTADSTLFKRQ</sequence>